<evidence type="ECO:0000313" key="1">
    <source>
        <dbReference type="EMBL" id="KAK8396985.1"/>
    </source>
</evidence>
<protein>
    <submittedName>
        <fullName evidence="1">Uncharacterized protein</fullName>
    </submittedName>
</protein>
<dbReference type="EMBL" id="JARAKH010000015">
    <property type="protein sequence ID" value="KAK8396985.1"/>
    <property type="molecule type" value="Genomic_DNA"/>
</dbReference>
<keyword evidence="2" id="KW-1185">Reference proteome</keyword>
<organism evidence="1 2">
    <name type="scientific">Scylla paramamosain</name>
    <name type="common">Mud crab</name>
    <dbReference type="NCBI Taxonomy" id="85552"/>
    <lineage>
        <taxon>Eukaryota</taxon>
        <taxon>Metazoa</taxon>
        <taxon>Ecdysozoa</taxon>
        <taxon>Arthropoda</taxon>
        <taxon>Crustacea</taxon>
        <taxon>Multicrustacea</taxon>
        <taxon>Malacostraca</taxon>
        <taxon>Eumalacostraca</taxon>
        <taxon>Eucarida</taxon>
        <taxon>Decapoda</taxon>
        <taxon>Pleocyemata</taxon>
        <taxon>Brachyura</taxon>
        <taxon>Eubrachyura</taxon>
        <taxon>Portunoidea</taxon>
        <taxon>Portunidae</taxon>
        <taxon>Portuninae</taxon>
        <taxon>Scylla</taxon>
    </lineage>
</organism>
<reference evidence="1 2" key="1">
    <citation type="submission" date="2023-03" db="EMBL/GenBank/DDBJ databases">
        <title>High-quality genome of Scylla paramamosain provides insights in environmental adaptation.</title>
        <authorList>
            <person name="Zhang L."/>
        </authorList>
    </citation>
    <scope>NUCLEOTIDE SEQUENCE [LARGE SCALE GENOMIC DNA]</scope>
    <source>
        <strain evidence="1">LZ_2023a</strain>
        <tissue evidence="1">Muscle</tissue>
    </source>
</reference>
<sequence>MCGPGVERWTERPYAWRVDGAGWLSADLCVEGLTHCISCVGKAGARQADKFLTWTKLYVSCHGITFLDTVSNVSIRKCPCSVLASACGPLAKQSYKHTGRDTPGTLLLYAGVTRAFLLMW</sequence>
<accession>A0AAW0UAC2</accession>
<dbReference type="Proteomes" id="UP001487740">
    <property type="component" value="Unassembled WGS sequence"/>
</dbReference>
<gene>
    <name evidence="1" type="ORF">O3P69_005167</name>
</gene>
<dbReference type="AlphaFoldDB" id="A0AAW0UAC2"/>
<evidence type="ECO:0000313" key="2">
    <source>
        <dbReference type="Proteomes" id="UP001487740"/>
    </source>
</evidence>
<proteinExistence type="predicted"/>
<name>A0AAW0UAC2_SCYPA</name>
<comment type="caution">
    <text evidence="1">The sequence shown here is derived from an EMBL/GenBank/DDBJ whole genome shotgun (WGS) entry which is preliminary data.</text>
</comment>